<evidence type="ECO:0000256" key="1">
    <source>
        <dbReference type="ARBA" id="ARBA00001286"/>
    </source>
</evidence>
<reference evidence="12 13" key="1">
    <citation type="submission" date="2017-01" db="EMBL/GenBank/DDBJ databases">
        <title>The cable genome- insights into the physiology and evolution of filamentous bacteria capable of sulfide oxidation via long distance electron transfer.</title>
        <authorList>
            <person name="Schreiber L."/>
            <person name="Bjerg J.T."/>
            <person name="Boggild A."/>
            <person name="Van De Vossenberg J."/>
            <person name="Meysman F."/>
            <person name="Nielsen L.P."/>
            <person name="Schramm A."/>
            <person name="Kjeldsen K.U."/>
        </authorList>
    </citation>
    <scope>NUCLEOTIDE SEQUENCE [LARGE SCALE GENOMIC DNA]</scope>
    <source>
        <strain evidence="12">A5</strain>
    </source>
</reference>
<evidence type="ECO:0000256" key="4">
    <source>
        <dbReference type="ARBA" id="ARBA00022603"/>
    </source>
</evidence>
<evidence type="ECO:0000256" key="9">
    <source>
        <dbReference type="HAMAP-Rule" id="MF_00772"/>
    </source>
</evidence>
<evidence type="ECO:0000313" key="12">
    <source>
        <dbReference type="EMBL" id="RWX52341.1"/>
    </source>
</evidence>
<evidence type="ECO:0000313" key="13">
    <source>
        <dbReference type="Proteomes" id="UP000288892"/>
    </source>
</evidence>
<dbReference type="GO" id="GO:0032259">
    <property type="term" value="P:methylation"/>
    <property type="evidence" value="ECO:0007669"/>
    <property type="project" value="UniProtKB-KW"/>
</dbReference>
<dbReference type="EMBL" id="MTKS01000019">
    <property type="protein sequence ID" value="RWX52341.1"/>
    <property type="molecule type" value="Genomic_DNA"/>
</dbReference>
<name>A0A444JGU9_9BACT</name>
<dbReference type="InterPro" id="IPR036388">
    <property type="entry name" value="WH-like_DNA-bd_sf"/>
</dbReference>
<evidence type="ECO:0000259" key="11">
    <source>
        <dbReference type="Pfam" id="PF02870"/>
    </source>
</evidence>
<dbReference type="Pfam" id="PF01035">
    <property type="entry name" value="DNA_binding_1"/>
    <property type="match status" value="1"/>
</dbReference>
<dbReference type="EC" id="2.1.1.63" evidence="9"/>
<comment type="similarity">
    <text evidence="2 9">Belongs to the MGMT family.</text>
</comment>
<keyword evidence="3 9" id="KW-0963">Cytoplasm</keyword>
<dbReference type="HAMAP" id="MF_00772">
    <property type="entry name" value="OGT"/>
    <property type="match status" value="1"/>
</dbReference>
<dbReference type="Proteomes" id="UP000288892">
    <property type="component" value="Unassembled WGS sequence"/>
</dbReference>
<keyword evidence="5 9" id="KW-0808">Transferase</keyword>
<dbReference type="GO" id="GO:0003908">
    <property type="term" value="F:methylated-DNA-[protein]-cysteine S-methyltransferase activity"/>
    <property type="evidence" value="ECO:0007669"/>
    <property type="project" value="UniProtKB-UniRule"/>
</dbReference>
<evidence type="ECO:0000256" key="8">
    <source>
        <dbReference type="ARBA" id="ARBA00049348"/>
    </source>
</evidence>
<keyword evidence="13" id="KW-1185">Reference proteome</keyword>
<dbReference type="InterPro" id="IPR023546">
    <property type="entry name" value="MGMT"/>
</dbReference>
<evidence type="ECO:0000256" key="6">
    <source>
        <dbReference type="ARBA" id="ARBA00022763"/>
    </source>
</evidence>
<dbReference type="SUPFAM" id="SSF53155">
    <property type="entry name" value="Methylated DNA-protein cysteine methyltransferase domain"/>
    <property type="match status" value="1"/>
</dbReference>
<comment type="miscellaneous">
    <text evidence="9">This enzyme catalyzes only one turnover and therefore is not strictly catalytic. According to one definition, an enzyme is a biocatalyst that acts repeatedly and over many reaction cycles.</text>
</comment>
<dbReference type="FunFam" id="1.10.10.10:FF:000214">
    <property type="entry name" value="Methylated-DNA--protein-cysteine methyltransferase"/>
    <property type="match status" value="1"/>
</dbReference>
<feature type="domain" description="Methylguanine DNA methyltransferase ribonuclease-like" evidence="11">
    <location>
        <begin position="8"/>
        <end position="77"/>
    </location>
</feature>
<comment type="catalytic activity">
    <reaction evidence="1 9">
        <text>a 4-O-methyl-thymidine in DNA + L-cysteinyl-[protein] = a thymidine in DNA + S-methyl-L-cysteinyl-[protein]</text>
        <dbReference type="Rhea" id="RHEA:53428"/>
        <dbReference type="Rhea" id="RHEA-COMP:10131"/>
        <dbReference type="Rhea" id="RHEA-COMP:10132"/>
        <dbReference type="Rhea" id="RHEA-COMP:13555"/>
        <dbReference type="Rhea" id="RHEA-COMP:13556"/>
        <dbReference type="ChEBI" id="CHEBI:29950"/>
        <dbReference type="ChEBI" id="CHEBI:82612"/>
        <dbReference type="ChEBI" id="CHEBI:137386"/>
        <dbReference type="ChEBI" id="CHEBI:137387"/>
        <dbReference type="EC" id="2.1.1.63"/>
    </reaction>
</comment>
<comment type="function">
    <text evidence="9">Involved in the cellular defense against the biological effects of O6-methylguanine (O6-MeG) and O4-methylthymine (O4-MeT) in DNA. Repairs the methylated nucleobase in DNA by stoichiometrically transferring the methyl group to a cysteine residue in the enzyme. This is a suicide reaction: the enzyme is irreversibly inactivated.</text>
</comment>
<evidence type="ECO:0000256" key="2">
    <source>
        <dbReference type="ARBA" id="ARBA00008711"/>
    </source>
</evidence>
<dbReference type="NCBIfam" id="TIGR00589">
    <property type="entry name" value="ogt"/>
    <property type="match status" value="1"/>
</dbReference>
<dbReference type="InterPro" id="IPR036631">
    <property type="entry name" value="MGMT_N_sf"/>
</dbReference>
<proteinExistence type="inferred from homology"/>
<keyword evidence="7 9" id="KW-0234">DNA repair</keyword>
<comment type="catalytic activity">
    <reaction evidence="8 9">
        <text>a 6-O-methyl-2'-deoxyguanosine in DNA + L-cysteinyl-[protein] = S-methyl-L-cysteinyl-[protein] + a 2'-deoxyguanosine in DNA</text>
        <dbReference type="Rhea" id="RHEA:24000"/>
        <dbReference type="Rhea" id="RHEA-COMP:10131"/>
        <dbReference type="Rhea" id="RHEA-COMP:10132"/>
        <dbReference type="Rhea" id="RHEA-COMP:11367"/>
        <dbReference type="Rhea" id="RHEA-COMP:11368"/>
        <dbReference type="ChEBI" id="CHEBI:29950"/>
        <dbReference type="ChEBI" id="CHEBI:82612"/>
        <dbReference type="ChEBI" id="CHEBI:85445"/>
        <dbReference type="ChEBI" id="CHEBI:85448"/>
        <dbReference type="EC" id="2.1.1.63"/>
    </reaction>
</comment>
<accession>A0A444JGU9</accession>
<dbReference type="PROSITE" id="PS00374">
    <property type="entry name" value="MGMT"/>
    <property type="match status" value="1"/>
</dbReference>
<dbReference type="AlphaFoldDB" id="A0A444JGU9"/>
<dbReference type="Gene3D" id="3.30.160.70">
    <property type="entry name" value="Methylated DNA-protein cysteine methyltransferase domain"/>
    <property type="match status" value="1"/>
</dbReference>
<dbReference type="InterPro" id="IPR014048">
    <property type="entry name" value="MethylDNA_cys_MeTrfase_DNA-bd"/>
</dbReference>
<dbReference type="PANTHER" id="PTHR10815:SF5">
    <property type="entry name" value="METHYLATED-DNA--PROTEIN-CYSTEINE METHYLTRANSFERASE"/>
    <property type="match status" value="1"/>
</dbReference>
<dbReference type="SUPFAM" id="SSF46767">
    <property type="entry name" value="Methylated DNA-protein cysteine methyltransferase, C-terminal domain"/>
    <property type="match status" value="1"/>
</dbReference>
<feature type="active site" description="Nucleophile; methyl group acceptor" evidence="9">
    <location>
        <position position="134"/>
    </location>
</feature>
<organism evidence="12 13">
    <name type="scientific">Candidatus Electrothrix marina</name>
    <dbReference type="NCBI Taxonomy" id="1859130"/>
    <lineage>
        <taxon>Bacteria</taxon>
        <taxon>Pseudomonadati</taxon>
        <taxon>Thermodesulfobacteriota</taxon>
        <taxon>Desulfobulbia</taxon>
        <taxon>Desulfobulbales</taxon>
        <taxon>Desulfobulbaceae</taxon>
        <taxon>Candidatus Electrothrix</taxon>
    </lineage>
</organism>
<dbReference type="GO" id="GO:0005737">
    <property type="term" value="C:cytoplasm"/>
    <property type="evidence" value="ECO:0007669"/>
    <property type="project" value="UniProtKB-SubCell"/>
</dbReference>
<protein>
    <recommendedName>
        <fullName evidence="9">Methylated-DNA--protein-cysteine methyltransferase</fullName>
        <ecNumber evidence="9">2.1.1.63</ecNumber>
    </recommendedName>
    <alternativeName>
        <fullName evidence="9">6-O-methylguanine-DNA methyltransferase</fullName>
        <shortName evidence="9">MGMT</shortName>
    </alternativeName>
    <alternativeName>
        <fullName evidence="9">O-6-methylguanine-DNA-alkyltransferase</fullName>
    </alternativeName>
</protein>
<gene>
    <name evidence="12" type="ORF">VU01_101915</name>
</gene>
<evidence type="ECO:0000256" key="7">
    <source>
        <dbReference type="ARBA" id="ARBA00023204"/>
    </source>
</evidence>
<dbReference type="InterPro" id="IPR036217">
    <property type="entry name" value="MethylDNA_cys_MeTrfase_DNAb"/>
</dbReference>
<keyword evidence="4 9" id="KW-0489">Methyltransferase</keyword>
<dbReference type="GO" id="GO:0006307">
    <property type="term" value="P:DNA alkylation repair"/>
    <property type="evidence" value="ECO:0007669"/>
    <property type="project" value="UniProtKB-UniRule"/>
</dbReference>
<evidence type="ECO:0000256" key="5">
    <source>
        <dbReference type="ARBA" id="ARBA00022679"/>
    </source>
</evidence>
<dbReference type="Gene3D" id="1.10.10.10">
    <property type="entry name" value="Winged helix-like DNA-binding domain superfamily/Winged helix DNA-binding domain"/>
    <property type="match status" value="1"/>
</dbReference>
<dbReference type="Pfam" id="PF02870">
    <property type="entry name" value="Methyltransf_1N"/>
    <property type="match status" value="1"/>
</dbReference>
<sequence>MAKKSSIIYRSTLSTPIGALRLIADDHALLKINFPERRNDHDFSARLTADDHLFLGRVKKQLNEYFQGNRQCFDLSLCPLGTTFQEEVWACIQEIPYGETRTYGEIAIALGNVNKARAVGGAANKNPLPIVIPCHRVIGSSGRLTGFAGGLEIKKYLLDLEEKAR</sequence>
<keyword evidence="6 9" id="KW-0227">DNA damage</keyword>
<feature type="domain" description="Methylated-DNA-[protein]-cysteine S-methyltransferase DNA binding" evidence="10">
    <location>
        <begin position="84"/>
        <end position="162"/>
    </location>
</feature>
<comment type="caution">
    <text evidence="12">The sequence shown here is derived from an EMBL/GenBank/DDBJ whole genome shotgun (WGS) entry which is preliminary data.</text>
</comment>
<evidence type="ECO:0000259" key="10">
    <source>
        <dbReference type="Pfam" id="PF01035"/>
    </source>
</evidence>
<dbReference type="InterPro" id="IPR001497">
    <property type="entry name" value="MethylDNA_cys_MeTrfase_AS"/>
</dbReference>
<dbReference type="InterPro" id="IPR008332">
    <property type="entry name" value="MethylG_MeTrfase_N"/>
</dbReference>
<evidence type="ECO:0000256" key="3">
    <source>
        <dbReference type="ARBA" id="ARBA00022490"/>
    </source>
</evidence>
<dbReference type="CDD" id="cd06445">
    <property type="entry name" value="ATase"/>
    <property type="match status" value="1"/>
</dbReference>
<dbReference type="PANTHER" id="PTHR10815">
    <property type="entry name" value="METHYLATED-DNA--PROTEIN-CYSTEINE METHYLTRANSFERASE"/>
    <property type="match status" value="1"/>
</dbReference>
<comment type="subcellular location">
    <subcellularLocation>
        <location evidence="9">Cytoplasm</location>
    </subcellularLocation>
</comment>